<keyword evidence="6 10" id="KW-0238">DNA-binding</keyword>
<dbReference type="GO" id="GO:0008270">
    <property type="term" value="F:zinc ion binding"/>
    <property type="evidence" value="ECO:0007669"/>
    <property type="project" value="UniProtKB-KW"/>
</dbReference>
<keyword evidence="7 10" id="KW-0804">Transcription</keyword>
<sequence length="325" mass="37794">KGIQAITNISNRYNCGICLARATGYHFEAQSCSACAAFFRRAIVHRKVFSCKSGLNNCTVHYCMSYFCKIFMENFHFQSKVLERLVVEELKISERRRILFCERPLGSILGRSQPCPYTAEEIFPLRFRKFRKSIRTHILLVYEWLRSWPTYDTFSKFDQITFLRKCVLYHTILDPSYLTLQIGYPSRFIMQNGGFLAVDENCKEGWEDEKEISGATKQKQLMSEIVEPMAAMKMSLEEFVALKAFVSWKGNAMKKMLDALCKSLHQYYEHNNRSDLSERFGNIILLLSSVFATGAQFVESHHEVAFFDLWQLDSLLVQLLKCESD</sequence>
<dbReference type="AlphaFoldDB" id="A0A0N5DA37"/>
<dbReference type="EMBL" id="UYYF01004942">
    <property type="protein sequence ID" value="VDN07678.1"/>
    <property type="molecule type" value="Genomic_DNA"/>
</dbReference>
<dbReference type="Pfam" id="PF00105">
    <property type="entry name" value="zf-C4"/>
    <property type="match status" value="1"/>
</dbReference>
<reference evidence="15" key="1">
    <citation type="submission" date="2017-02" db="UniProtKB">
        <authorList>
            <consortium name="WormBaseParasite"/>
        </authorList>
    </citation>
    <scope>IDENTIFICATION</scope>
</reference>
<dbReference type="SUPFAM" id="SSF57716">
    <property type="entry name" value="Glucocorticoid receptor-like (DNA-binding domain)"/>
    <property type="match status" value="1"/>
</dbReference>
<evidence type="ECO:0000256" key="1">
    <source>
        <dbReference type="ARBA" id="ARBA00005993"/>
    </source>
</evidence>
<reference evidence="13 14" key="2">
    <citation type="submission" date="2018-11" db="EMBL/GenBank/DDBJ databases">
        <authorList>
            <consortium name="Pathogen Informatics"/>
        </authorList>
    </citation>
    <scope>NUCLEOTIDE SEQUENCE [LARGE SCALE GENOMIC DNA]</scope>
</reference>
<evidence type="ECO:0000259" key="11">
    <source>
        <dbReference type="PROSITE" id="PS51030"/>
    </source>
</evidence>
<dbReference type="GO" id="GO:0005634">
    <property type="term" value="C:nucleus"/>
    <property type="evidence" value="ECO:0007669"/>
    <property type="project" value="UniProtKB-SubCell"/>
</dbReference>
<dbReference type="CDD" id="cd06157">
    <property type="entry name" value="NR_LBD"/>
    <property type="match status" value="1"/>
</dbReference>
<dbReference type="Gene3D" id="3.30.50.10">
    <property type="entry name" value="Erythroid Transcription Factor GATA-1, subunit A"/>
    <property type="match status" value="1"/>
</dbReference>
<dbReference type="SUPFAM" id="SSF48508">
    <property type="entry name" value="Nuclear receptor ligand-binding domain"/>
    <property type="match status" value="1"/>
</dbReference>
<name>A0A0N5DA37_THECL</name>
<evidence type="ECO:0000259" key="12">
    <source>
        <dbReference type="PROSITE" id="PS51843"/>
    </source>
</evidence>
<keyword evidence="5 10" id="KW-0805">Transcription regulation</keyword>
<dbReference type="GO" id="GO:0043565">
    <property type="term" value="F:sequence-specific DNA binding"/>
    <property type="evidence" value="ECO:0007669"/>
    <property type="project" value="InterPro"/>
</dbReference>
<evidence type="ECO:0000256" key="5">
    <source>
        <dbReference type="ARBA" id="ARBA00023015"/>
    </source>
</evidence>
<dbReference type="PANTHER" id="PTHR46397:SF5">
    <property type="entry name" value="NUCLEAR HORMONE RECEPTOR FAMILY MEMBER NHR-20"/>
    <property type="match status" value="1"/>
</dbReference>
<organism evidence="15">
    <name type="scientific">Thelazia callipaeda</name>
    <name type="common">Oriental eyeworm</name>
    <name type="synonym">Parasitic nematode</name>
    <dbReference type="NCBI Taxonomy" id="103827"/>
    <lineage>
        <taxon>Eukaryota</taxon>
        <taxon>Metazoa</taxon>
        <taxon>Ecdysozoa</taxon>
        <taxon>Nematoda</taxon>
        <taxon>Chromadorea</taxon>
        <taxon>Rhabditida</taxon>
        <taxon>Spirurina</taxon>
        <taxon>Spiruromorpha</taxon>
        <taxon>Thelazioidea</taxon>
        <taxon>Thelaziidae</taxon>
        <taxon>Thelazia</taxon>
    </lineage>
</organism>
<evidence type="ECO:0000256" key="7">
    <source>
        <dbReference type="ARBA" id="ARBA00023163"/>
    </source>
</evidence>
<dbReference type="OrthoDB" id="5799427at2759"/>
<evidence type="ECO:0000256" key="4">
    <source>
        <dbReference type="ARBA" id="ARBA00022833"/>
    </source>
</evidence>
<dbReference type="STRING" id="103827.A0A0N5DA37"/>
<dbReference type="WBParaSite" id="TCLT_0001001801-mRNA-1">
    <property type="protein sequence ID" value="TCLT_0001001801-mRNA-1"/>
    <property type="gene ID" value="TCLT_0001001801"/>
</dbReference>
<dbReference type="Pfam" id="PF00104">
    <property type="entry name" value="Hormone_recep"/>
    <property type="match status" value="1"/>
</dbReference>
<evidence type="ECO:0000313" key="15">
    <source>
        <dbReference type="WBParaSite" id="TCLT_0001001801-mRNA-1"/>
    </source>
</evidence>
<dbReference type="InterPro" id="IPR013088">
    <property type="entry name" value="Znf_NHR/GATA"/>
</dbReference>
<dbReference type="PROSITE" id="PS00031">
    <property type="entry name" value="NUCLEAR_REC_DBD_1"/>
    <property type="match status" value="1"/>
</dbReference>
<keyword evidence="3 10" id="KW-0863">Zinc-finger</keyword>
<protein>
    <submittedName>
        <fullName evidence="15">Nuclear receptor domain-containing protein</fullName>
    </submittedName>
</protein>
<dbReference type="InterPro" id="IPR000536">
    <property type="entry name" value="Nucl_hrmn_rcpt_lig-bd"/>
</dbReference>
<dbReference type="InterPro" id="IPR001628">
    <property type="entry name" value="Znf_hrmn_rcpt"/>
</dbReference>
<accession>A0A0N5DA37</accession>
<feature type="domain" description="NR LBD" evidence="12">
    <location>
        <begin position="77"/>
        <end position="323"/>
    </location>
</feature>
<keyword evidence="4 10" id="KW-0862">Zinc</keyword>
<evidence type="ECO:0000313" key="13">
    <source>
        <dbReference type="EMBL" id="VDN07678.1"/>
    </source>
</evidence>
<dbReference type="PROSITE" id="PS51843">
    <property type="entry name" value="NR_LBD"/>
    <property type="match status" value="1"/>
</dbReference>
<evidence type="ECO:0000256" key="6">
    <source>
        <dbReference type="ARBA" id="ARBA00023125"/>
    </source>
</evidence>
<dbReference type="PROSITE" id="PS51030">
    <property type="entry name" value="NUCLEAR_REC_DBD_2"/>
    <property type="match status" value="1"/>
</dbReference>
<evidence type="ECO:0000256" key="9">
    <source>
        <dbReference type="ARBA" id="ARBA00023242"/>
    </source>
</evidence>
<keyword evidence="2 10" id="KW-0479">Metal-binding</keyword>
<evidence type="ECO:0000256" key="10">
    <source>
        <dbReference type="RuleBase" id="RU004334"/>
    </source>
</evidence>
<dbReference type="OMA" id="MHQICRS"/>
<dbReference type="SMART" id="SM00430">
    <property type="entry name" value="HOLI"/>
    <property type="match status" value="1"/>
</dbReference>
<evidence type="ECO:0000256" key="8">
    <source>
        <dbReference type="ARBA" id="ARBA00023170"/>
    </source>
</evidence>
<comment type="subcellular location">
    <subcellularLocation>
        <location evidence="10">Nucleus</location>
    </subcellularLocation>
</comment>
<dbReference type="PANTHER" id="PTHR46397">
    <property type="entry name" value="NUCLEAR HORMONE RECEPTOR FAMILY-RELATED"/>
    <property type="match status" value="1"/>
</dbReference>
<gene>
    <name evidence="13" type="ORF">TCLT_LOCUS10007</name>
</gene>
<dbReference type="InterPro" id="IPR035500">
    <property type="entry name" value="NHR-like_dom_sf"/>
</dbReference>
<dbReference type="Proteomes" id="UP000276776">
    <property type="component" value="Unassembled WGS sequence"/>
</dbReference>
<proteinExistence type="inferred from homology"/>
<dbReference type="GO" id="GO:0003700">
    <property type="term" value="F:DNA-binding transcription factor activity"/>
    <property type="evidence" value="ECO:0007669"/>
    <property type="project" value="InterPro"/>
</dbReference>
<evidence type="ECO:0000256" key="2">
    <source>
        <dbReference type="ARBA" id="ARBA00022723"/>
    </source>
</evidence>
<evidence type="ECO:0000313" key="14">
    <source>
        <dbReference type="Proteomes" id="UP000276776"/>
    </source>
</evidence>
<dbReference type="SMART" id="SM00399">
    <property type="entry name" value="ZnF_C4"/>
    <property type="match status" value="1"/>
</dbReference>
<dbReference type="Gene3D" id="1.10.565.10">
    <property type="entry name" value="Retinoid X Receptor"/>
    <property type="match status" value="1"/>
</dbReference>
<comment type="similarity">
    <text evidence="1 10">Belongs to the nuclear hormone receptor family.</text>
</comment>
<evidence type="ECO:0000256" key="3">
    <source>
        <dbReference type="ARBA" id="ARBA00022771"/>
    </source>
</evidence>
<keyword evidence="9 10" id="KW-0539">Nucleus</keyword>
<keyword evidence="8 10" id="KW-0675">Receptor</keyword>
<feature type="domain" description="Nuclear receptor" evidence="11">
    <location>
        <begin position="12"/>
        <end position="63"/>
    </location>
</feature>
<keyword evidence="14" id="KW-1185">Reference proteome</keyword>